<organism evidence="1 2">
    <name type="scientific">Pseudorhodoplanes sinuspersici</name>
    <dbReference type="NCBI Taxonomy" id="1235591"/>
    <lineage>
        <taxon>Bacteria</taxon>
        <taxon>Pseudomonadati</taxon>
        <taxon>Pseudomonadota</taxon>
        <taxon>Alphaproteobacteria</taxon>
        <taxon>Hyphomicrobiales</taxon>
        <taxon>Pseudorhodoplanes</taxon>
    </lineage>
</organism>
<dbReference type="EMBL" id="CP021112">
    <property type="protein sequence ID" value="ARQ00025.1"/>
    <property type="molecule type" value="Genomic_DNA"/>
</dbReference>
<dbReference type="AlphaFoldDB" id="A0A1W6ZTE7"/>
<evidence type="ECO:0008006" key="3">
    <source>
        <dbReference type="Google" id="ProtNLM"/>
    </source>
</evidence>
<proteinExistence type="predicted"/>
<protein>
    <recommendedName>
        <fullName evidence="3">Methyltransferase</fullName>
    </recommendedName>
</protein>
<evidence type="ECO:0000313" key="1">
    <source>
        <dbReference type="EMBL" id="ARQ00025.1"/>
    </source>
</evidence>
<evidence type="ECO:0000313" key="2">
    <source>
        <dbReference type="Proteomes" id="UP000194137"/>
    </source>
</evidence>
<reference evidence="1 2" key="1">
    <citation type="submission" date="2017-05" db="EMBL/GenBank/DDBJ databases">
        <title>Full genome sequence of Pseudorhodoplanes sinuspersici.</title>
        <authorList>
            <person name="Dastgheib S.M.M."/>
            <person name="Shavandi M."/>
            <person name="Tirandaz H."/>
        </authorList>
    </citation>
    <scope>NUCLEOTIDE SEQUENCE [LARGE SCALE GENOMIC DNA]</scope>
    <source>
        <strain evidence="1 2">RIPI110</strain>
    </source>
</reference>
<dbReference type="SUPFAM" id="SSF53335">
    <property type="entry name" value="S-adenosyl-L-methionine-dependent methyltransferases"/>
    <property type="match status" value="1"/>
</dbReference>
<dbReference type="Proteomes" id="UP000194137">
    <property type="component" value="Chromosome"/>
</dbReference>
<keyword evidence="2" id="KW-1185">Reference proteome</keyword>
<dbReference type="InterPro" id="IPR029063">
    <property type="entry name" value="SAM-dependent_MTases_sf"/>
</dbReference>
<dbReference type="KEGG" id="psin:CAK95_13720"/>
<dbReference type="Gene3D" id="3.40.50.150">
    <property type="entry name" value="Vaccinia Virus protein VP39"/>
    <property type="match status" value="1"/>
</dbReference>
<name>A0A1W6ZTE7_9HYPH</name>
<dbReference type="STRING" id="1235591.CAK95_13720"/>
<gene>
    <name evidence="1" type="ORF">CAK95_13720</name>
</gene>
<dbReference type="Pfam" id="PF13578">
    <property type="entry name" value="Methyltransf_24"/>
    <property type="match status" value="1"/>
</dbReference>
<accession>A0A1W6ZTE7</accession>
<dbReference type="CDD" id="cd02440">
    <property type="entry name" value="AdoMet_MTases"/>
    <property type="match status" value="1"/>
</dbReference>
<sequence>MRSLMSNTALIPDHETIARWYDGKDFSCDWTTANIPIWANILHEHRNRAVRVLEIGSWEGRSALFFLNYLPKAHVVCIDPFGGNAEHQLDEYFANQVPATEGRFDRNVVAPFGGRVEKIKGASGTVVPRLAIEARQFDIVYIDGSHFAADVYADAALIWPLVAPGGIVIFDDYNWDLMDTEQERPKLGVDAFLAGIAGQYRLVHSEYQLVIAKS</sequence>